<evidence type="ECO:0000313" key="11">
    <source>
        <dbReference type="Proteomes" id="UP000530660"/>
    </source>
</evidence>
<dbReference type="CDD" id="cd08049">
    <property type="entry name" value="TAF8"/>
    <property type="match status" value="1"/>
</dbReference>
<dbReference type="Proteomes" id="UP000530660">
    <property type="component" value="Unassembled WGS sequence"/>
</dbReference>
<comment type="caution">
    <text evidence="10">The sequence shown here is derived from an EMBL/GenBank/DDBJ whole genome shotgun (WGS) entry which is preliminary data.</text>
</comment>
<evidence type="ECO:0000259" key="9">
    <source>
        <dbReference type="Pfam" id="PF10406"/>
    </source>
</evidence>
<keyword evidence="7" id="KW-0175">Coiled coil</keyword>
<feature type="coiled-coil region" evidence="7">
    <location>
        <begin position="274"/>
        <end position="301"/>
    </location>
</feature>
<accession>A0A7J7IKH1</accession>
<evidence type="ECO:0000256" key="1">
    <source>
        <dbReference type="ARBA" id="ARBA00004123"/>
    </source>
</evidence>
<keyword evidence="6" id="KW-0539">Nucleus</keyword>
<evidence type="ECO:0000313" key="10">
    <source>
        <dbReference type="EMBL" id="KAF6003616.1"/>
    </source>
</evidence>
<evidence type="ECO:0000256" key="2">
    <source>
        <dbReference type="ARBA" id="ARBA00008767"/>
    </source>
</evidence>
<comment type="subcellular location">
    <subcellularLocation>
        <location evidence="1">Nucleus</location>
    </subcellularLocation>
</comment>
<protein>
    <recommendedName>
        <fullName evidence="3">Transcription initiation factor TFIID subunit 8</fullName>
    </recommendedName>
</protein>
<reference evidence="10 11" key="1">
    <citation type="journal article" date="2020" name="J. Phycol.">
        <title>Comparative genome analysis reveals Cyanidiococcus gen. nov., a new extremophilic red algal genus sister to Cyanidioschyzon (Cyanidioschyzonaceae, Rhodophyta).</title>
        <authorList>
            <person name="Liu S.-L."/>
            <person name="Chiang Y.-R."/>
            <person name="Yoon H.S."/>
            <person name="Fu H.-Y."/>
        </authorList>
    </citation>
    <scope>NUCLEOTIDE SEQUENCE [LARGE SCALE GENOMIC DNA]</scope>
    <source>
        <strain evidence="10 11">THAL066</strain>
    </source>
</reference>
<evidence type="ECO:0000256" key="3">
    <source>
        <dbReference type="ARBA" id="ARBA00017307"/>
    </source>
</evidence>
<dbReference type="InterPro" id="IPR037818">
    <property type="entry name" value="TAF8"/>
</dbReference>
<sequence length="383" mass="42099">MYSRDPLGVTTQKLSSSSVTPDECARAALRLSCAAIVGVRARAFVQPRLRRKALFFITRETSEVIVDICEAFMQRIGYVSARVAEHAGRSQVTLLDVLQVLDDWIAPSGGESFRVSNLMQYAAIEELLPPRTLEPFPRKRVARRELPSGTGTPSTEAPWLTNLVSGADENASDAYLLDLNALAWDKRLGETAASPEGDRGPEESLKNSDEEPSAIASPAIPDEKTRLAAETSLPGADQKTMGPKGFGRHVERWMPPFPPLHTYMDTPVYASAENESEVDKLRRLNEQRLQVEDAIARARGTGYRAIENPYLQLPRYPSASRRAGAQGTSCSLEHEQTAQPLKSEIATTHIRTTNEEVADKAERILAESGGITDFGQWPFSVGH</sequence>
<dbReference type="Gene3D" id="1.10.20.10">
    <property type="entry name" value="Histone, subunit A"/>
    <property type="match status" value="1"/>
</dbReference>
<dbReference type="InterPro" id="IPR009072">
    <property type="entry name" value="Histone-fold"/>
</dbReference>
<keyword evidence="4" id="KW-0805">Transcription regulation</keyword>
<keyword evidence="5" id="KW-0804">Transcription</keyword>
<feature type="region of interest" description="Disordered" evidence="8">
    <location>
        <begin position="191"/>
        <end position="225"/>
    </location>
</feature>
<feature type="region of interest" description="Disordered" evidence="8">
    <location>
        <begin position="138"/>
        <end position="160"/>
    </location>
</feature>
<evidence type="ECO:0000256" key="8">
    <source>
        <dbReference type="SAM" id="MobiDB-lite"/>
    </source>
</evidence>
<evidence type="ECO:0000256" key="7">
    <source>
        <dbReference type="SAM" id="Coils"/>
    </source>
</evidence>
<dbReference type="SUPFAM" id="SSF47113">
    <property type="entry name" value="Histone-fold"/>
    <property type="match status" value="1"/>
</dbReference>
<feature type="compositionally biased region" description="Basic and acidic residues" evidence="8">
    <location>
        <begin position="196"/>
        <end position="209"/>
    </location>
</feature>
<evidence type="ECO:0000256" key="6">
    <source>
        <dbReference type="ARBA" id="ARBA00023242"/>
    </source>
</evidence>
<feature type="domain" description="Transcription factor TFIID subunit 8 C-terminal" evidence="9">
    <location>
        <begin position="249"/>
        <end position="294"/>
    </location>
</feature>
<dbReference type="GO" id="GO:0005669">
    <property type="term" value="C:transcription factor TFIID complex"/>
    <property type="evidence" value="ECO:0007669"/>
    <property type="project" value="InterPro"/>
</dbReference>
<dbReference type="AlphaFoldDB" id="A0A7J7IKH1"/>
<dbReference type="OrthoDB" id="10442347at2759"/>
<gene>
    <name evidence="10" type="ORF">F1559_003520</name>
</gene>
<dbReference type="EMBL" id="VWRR01000006">
    <property type="protein sequence ID" value="KAF6003616.1"/>
    <property type="molecule type" value="Genomic_DNA"/>
</dbReference>
<dbReference type="InterPro" id="IPR019473">
    <property type="entry name" value="TFIID_su8_C"/>
</dbReference>
<organism evidence="10 11">
    <name type="scientific">Cyanidiococcus yangmingshanensis</name>
    <dbReference type="NCBI Taxonomy" id="2690220"/>
    <lineage>
        <taxon>Eukaryota</taxon>
        <taxon>Rhodophyta</taxon>
        <taxon>Bangiophyceae</taxon>
        <taxon>Cyanidiales</taxon>
        <taxon>Cyanidiaceae</taxon>
        <taxon>Cyanidiococcus</taxon>
    </lineage>
</organism>
<evidence type="ECO:0000256" key="4">
    <source>
        <dbReference type="ARBA" id="ARBA00023015"/>
    </source>
</evidence>
<name>A0A7J7IKH1_9RHOD</name>
<dbReference type="CDD" id="cd00076">
    <property type="entry name" value="HFD_SF"/>
    <property type="match status" value="1"/>
</dbReference>
<dbReference type="PANTHER" id="PTHR46338:SF1">
    <property type="entry name" value="TRANSCRIPTION INITIATION FACTOR TFIID SUBUNIT 8"/>
    <property type="match status" value="1"/>
</dbReference>
<keyword evidence="11" id="KW-1185">Reference proteome</keyword>
<dbReference type="PANTHER" id="PTHR46338">
    <property type="entry name" value="TRANSCRIPTION INITIATION FACTOR TFIID SUBUNIT 8"/>
    <property type="match status" value="1"/>
</dbReference>
<comment type="similarity">
    <text evidence="2">Belongs to the TAF8 family.</text>
</comment>
<evidence type="ECO:0000256" key="5">
    <source>
        <dbReference type="ARBA" id="ARBA00023163"/>
    </source>
</evidence>
<dbReference type="GO" id="GO:0046982">
    <property type="term" value="F:protein heterodimerization activity"/>
    <property type="evidence" value="ECO:0007669"/>
    <property type="project" value="InterPro"/>
</dbReference>
<dbReference type="Pfam" id="PF10406">
    <property type="entry name" value="TAF8_C"/>
    <property type="match status" value="1"/>
</dbReference>
<proteinExistence type="inferred from homology"/>